<gene>
    <name evidence="1" type="ORF">SAMN04487947_3290</name>
</gene>
<dbReference type="AlphaFoldDB" id="A0A1I6IHP2"/>
<keyword evidence="2" id="KW-1185">Reference proteome</keyword>
<proteinExistence type="predicted"/>
<evidence type="ECO:0000313" key="2">
    <source>
        <dbReference type="Proteomes" id="UP000198531"/>
    </source>
</evidence>
<dbReference type="Proteomes" id="UP000198531">
    <property type="component" value="Unassembled WGS sequence"/>
</dbReference>
<protein>
    <submittedName>
        <fullName evidence="1">Uncharacterized protein</fullName>
    </submittedName>
</protein>
<dbReference type="EMBL" id="FOYT01000003">
    <property type="protein sequence ID" value="SFR66265.1"/>
    <property type="molecule type" value="Genomic_DNA"/>
</dbReference>
<dbReference type="OrthoDB" id="220012at2157"/>
<accession>A0A1I6IHP2</accession>
<name>A0A1I6IHP2_9EURY</name>
<evidence type="ECO:0000313" key="1">
    <source>
        <dbReference type="EMBL" id="SFR66265.1"/>
    </source>
</evidence>
<organism evidence="1 2">
    <name type="scientific">Halogeometricum rufum</name>
    <dbReference type="NCBI Taxonomy" id="553469"/>
    <lineage>
        <taxon>Archaea</taxon>
        <taxon>Methanobacteriati</taxon>
        <taxon>Methanobacteriota</taxon>
        <taxon>Stenosarchaea group</taxon>
        <taxon>Halobacteria</taxon>
        <taxon>Halobacteriales</taxon>
        <taxon>Haloferacaceae</taxon>
        <taxon>Halogeometricum</taxon>
    </lineage>
</organism>
<sequence length="112" mass="12464">MERVELTVRGERASETPSALADVARDHREDYAGEDFAVIVTERLYYRTLDSVQATTIFDLVEETTCEVTVVVGGGKGGLARSDVGAEADEARKIRREIESLCETLDLRVEER</sequence>
<dbReference type="RefSeq" id="WP_089809603.1">
    <property type="nucleotide sequence ID" value="NZ_FOYT01000003.1"/>
</dbReference>
<reference evidence="2" key="1">
    <citation type="submission" date="2016-10" db="EMBL/GenBank/DDBJ databases">
        <authorList>
            <person name="Varghese N."/>
            <person name="Submissions S."/>
        </authorList>
    </citation>
    <scope>NUCLEOTIDE SEQUENCE [LARGE SCALE GENOMIC DNA]</scope>
    <source>
        <strain evidence="2">CGMCC 1.7736</strain>
    </source>
</reference>